<keyword evidence="3" id="KW-1003">Cell membrane</keyword>
<feature type="transmembrane region" description="Helical" evidence="7">
    <location>
        <begin position="150"/>
        <end position="171"/>
    </location>
</feature>
<keyword evidence="6 7" id="KW-0472">Membrane</keyword>
<comment type="caution">
    <text evidence="9">The sequence shown here is derived from an EMBL/GenBank/DDBJ whole genome shotgun (WGS) entry which is preliminary data.</text>
</comment>
<keyword evidence="5 7" id="KW-1133">Transmembrane helix</keyword>
<feature type="transmembrane region" description="Helical" evidence="7">
    <location>
        <begin position="183"/>
        <end position="203"/>
    </location>
</feature>
<dbReference type="SUPFAM" id="SSF103473">
    <property type="entry name" value="MFS general substrate transporter"/>
    <property type="match status" value="1"/>
</dbReference>
<feature type="transmembrane region" description="Helical" evidence="7">
    <location>
        <begin position="118"/>
        <end position="138"/>
    </location>
</feature>
<feature type="transmembrane region" description="Helical" evidence="7">
    <location>
        <begin position="512"/>
        <end position="530"/>
    </location>
</feature>
<dbReference type="EMBL" id="JAATEL010000021">
    <property type="protein sequence ID" value="NJP16363.1"/>
    <property type="molecule type" value="Genomic_DNA"/>
</dbReference>
<feature type="transmembrane region" description="Helical" evidence="7">
    <location>
        <begin position="240"/>
        <end position="263"/>
    </location>
</feature>
<evidence type="ECO:0000256" key="2">
    <source>
        <dbReference type="ARBA" id="ARBA00022448"/>
    </source>
</evidence>
<dbReference type="Proteomes" id="UP000635996">
    <property type="component" value="Unassembled WGS sequence"/>
</dbReference>
<gene>
    <name evidence="9" type="ORF">HCJ95_19290</name>
</gene>
<evidence type="ECO:0000313" key="10">
    <source>
        <dbReference type="Proteomes" id="UP000635996"/>
    </source>
</evidence>
<evidence type="ECO:0000256" key="4">
    <source>
        <dbReference type="ARBA" id="ARBA00022692"/>
    </source>
</evidence>
<dbReference type="Gene3D" id="1.20.1720.10">
    <property type="entry name" value="Multidrug resistance protein D"/>
    <property type="match status" value="1"/>
</dbReference>
<feature type="transmembrane region" description="Helical" evidence="7">
    <location>
        <begin position="283"/>
        <end position="308"/>
    </location>
</feature>
<evidence type="ECO:0000256" key="6">
    <source>
        <dbReference type="ARBA" id="ARBA00023136"/>
    </source>
</evidence>
<keyword evidence="4 7" id="KW-0812">Transmembrane</keyword>
<sequence length="539" mass="56729">MTDTARPPAQSETTGGPKPHAKIILIGLMLGMFLSSLDQTVVATAMRTITDDLHGLTQQAWVTTVYLITSVVSTALYGKLSDDHGRRPVYLLAVGIFLAGSVLAGLSQEMWQLIASRAVQGIGAGGLMSLAFTILADVVPMPQRTRYQAWFGAVFGVSAVVGPVVGGWFAGMDTFLGATGWRWAFFINVPIAVAAMAIIGRLLRLPKPQAAGRQTDVLGLATLVVCLVPLLIAAEQGRAWGWGSGSTLALFAVGVVGLVLFLLAQRRAGEAAILPLSLFRNRVFTLVNGANVIVGMGVFGVLTVLPMYLQIVRGLTPTQAGLMLLPQTVGIVLSGRVAGPYVARTGNYKIVIATGVVLMAVASWWLSTTKMDTGLWQTGGATLVMGVGVGFSWQVMLVAIQRNAAPQNMGAAMASYTFFRQIGSTAGASVFLAVFFGTVSGHVARSYADAASDSAFAAAAHDPSVASQPANRILLRGADGSLDLDDTSFLAHADDRIARPLLQAMTQAIDEVYLVSGCFLVLGVLLSLFVPQQRPHQTA</sequence>
<dbReference type="InterPro" id="IPR020846">
    <property type="entry name" value="MFS_dom"/>
</dbReference>
<feature type="transmembrane region" description="Helical" evidence="7">
    <location>
        <begin position="215"/>
        <end position="234"/>
    </location>
</feature>
<dbReference type="PANTHER" id="PTHR23501:SF197">
    <property type="entry name" value="COMD"/>
    <property type="match status" value="1"/>
</dbReference>
<dbReference type="PANTHER" id="PTHR23501">
    <property type="entry name" value="MAJOR FACILITATOR SUPERFAMILY"/>
    <property type="match status" value="1"/>
</dbReference>
<evidence type="ECO:0000313" key="9">
    <source>
        <dbReference type="EMBL" id="NJP16363.1"/>
    </source>
</evidence>
<dbReference type="InterPro" id="IPR011701">
    <property type="entry name" value="MFS"/>
</dbReference>
<dbReference type="Pfam" id="PF07690">
    <property type="entry name" value="MFS_1"/>
    <property type="match status" value="1"/>
</dbReference>
<feature type="transmembrane region" description="Helical" evidence="7">
    <location>
        <begin position="379"/>
        <end position="400"/>
    </location>
</feature>
<dbReference type="Gene3D" id="1.20.1250.20">
    <property type="entry name" value="MFS general substrate transporter like domains"/>
    <property type="match status" value="1"/>
</dbReference>
<feature type="transmembrane region" description="Helical" evidence="7">
    <location>
        <begin position="320"/>
        <end position="338"/>
    </location>
</feature>
<dbReference type="InterPro" id="IPR004638">
    <property type="entry name" value="EmrB-like"/>
</dbReference>
<feature type="transmembrane region" description="Helical" evidence="7">
    <location>
        <begin position="421"/>
        <end position="444"/>
    </location>
</feature>
<evidence type="ECO:0000256" key="3">
    <source>
        <dbReference type="ARBA" id="ARBA00022475"/>
    </source>
</evidence>
<evidence type="ECO:0000256" key="7">
    <source>
        <dbReference type="SAM" id="Phobius"/>
    </source>
</evidence>
<accession>A0ABX0YVA2</accession>
<organism evidence="9 10">
    <name type="scientific">Streptomyces thermoviolaceus subsp. thermoviolaceus</name>
    <dbReference type="NCBI Taxonomy" id="66860"/>
    <lineage>
        <taxon>Bacteria</taxon>
        <taxon>Bacillati</taxon>
        <taxon>Actinomycetota</taxon>
        <taxon>Actinomycetes</taxon>
        <taxon>Kitasatosporales</taxon>
        <taxon>Streptomycetaceae</taxon>
        <taxon>Streptomyces</taxon>
    </lineage>
</organism>
<dbReference type="CDD" id="cd17502">
    <property type="entry name" value="MFS_Azr1_MDR_like"/>
    <property type="match status" value="1"/>
</dbReference>
<keyword evidence="2" id="KW-0813">Transport</keyword>
<feature type="transmembrane region" description="Helical" evidence="7">
    <location>
        <begin position="23"/>
        <end position="46"/>
    </location>
</feature>
<proteinExistence type="predicted"/>
<evidence type="ECO:0000256" key="1">
    <source>
        <dbReference type="ARBA" id="ARBA00004651"/>
    </source>
</evidence>
<comment type="subcellular location">
    <subcellularLocation>
        <location evidence="1">Cell membrane</location>
        <topology evidence="1">Multi-pass membrane protein</topology>
    </subcellularLocation>
</comment>
<feature type="transmembrane region" description="Helical" evidence="7">
    <location>
        <begin position="350"/>
        <end position="367"/>
    </location>
</feature>
<dbReference type="RefSeq" id="WP_168132028.1">
    <property type="nucleotide sequence ID" value="NZ_BMVZ01000021.1"/>
</dbReference>
<evidence type="ECO:0000259" key="8">
    <source>
        <dbReference type="PROSITE" id="PS50850"/>
    </source>
</evidence>
<feature type="transmembrane region" description="Helical" evidence="7">
    <location>
        <begin position="89"/>
        <end position="106"/>
    </location>
</feature>
<feature type="transmembrane region" description="Helical" evidence="7">
    <location>
        <begin position="58"/>
        <end position="77"/>
    </location>
</feature>
<evidence type="ECO:0000256" key="5">
    <source>
        <dbReference type="ARBA" id="ARBA00022989"/>
    </source>
</evidence>
<protein>
    <submittedName>
        <fullName evidence="9">MFS transporter</fullName>
    </submittedName>
</protein>
<dbReference type="PROSITE" id="PS50850">
    <property type="entry name" value="MFS"/>
    <property type="match status" value="1"/>
</dbReference>
<reference evidence="9 10" key="1">
    <citation type="submission" date="2020-03" db="EMBL/GenBank/DDBJ databases">
        <title>WGS of actinomycetes isolated from Thailand.</title>
        <authorList>
            <person name="Thawai C."/>
        </authorList>
    </citation>
    <scope>NUCLEOTIDE SEQUENCE [LARGE SCALE GENOMIC DNA]</scope>
    <source>
        <strain evidence="9 10">NBRC 13905</strain>
    </source>
</reference>
<keyword evidence="10" id="KW-1185">Reference proteome</keyword>
<feature type="domain" description="Major facilitator superfamily (MFS) profile" evidence="8">
    <location>
        <begin position="24"/>
        <end position="535"/>
    </location>
</feature>
<dbReference type="InterPro" id="IPR036259">
    <property type="entry name" value="MFS_trans_sf"/>
</dbReference>
<name>A0ABX0YVA2_STRTL</name>
<dbReference type="NCBIfam" id="TIGR00711">
    <property type="entry name" value="efflux_EmrB"/>
    <property type="match status" value="1"/>
</dbReference>